<reference evidence="3 4" key="1">
    <citation type="submission" date="2020-08" db="EMBL/GenBank/DDBJ databases">
        <title>Genome sequencing of Purple Non-Sulfur Bacteria from various extreme environments.</title>
        <authorList>
            <person name="Mayer M."/>
        </authorList>
    </citation>
    <scope>NUCLEOTIDE SEQUENCE [LARGE SCALE GENOMIC DNA]</scope>
    <source>
        <strain evidence="3 4">2761</strain>
    </source>
</reference>
<accession>A0A840GEF4</accession>
<name>A0A840GEF4_RHOTE</name>
<dbReference type="AlphaFoldDB" id="A0A840GEF4"/>
<feature type="signal peptide" evidence="1">
    <location>
        <begin position="1"/>
        <end position="30"/>
    </location>
</feature>
<sequence length="234" mass="24050">MNPTSRKRLPFAGSAALAAAMLLTACSIGARPAPTLYDFGPPAARLTTAPATTPLAVEVRAPHWLDSPGIDYRLAYADAQRVQEYAGSRWLAPPAQLLAQRLRQQLGATAAASNVAAACILRVDLHEFSQVFEKEEQSAGVIQAQAVLLDARRRLIAGRSFAIERPAGSADARGAAAALLAASDALGGELAGWLNSSAPTARACAGSLGANAGDSAARLPPAAEVPPAATPVLR</sequence>
<evidence type="ECO:0000313" key="4">
    <source>
        <dbReference type="Proteomes" id="UP000587070"/>
    </source>
</evidence>
<feature type="chain" id="PRO_5032403418" evidence="1">
    <location>
        <begin position="31"/>
        <end position="234"/>
    </location>
</feature>
<keyword evidence="1" id="KW-0732">Signal</keyword>
<gene>
    <name evidence="3" type="ORF">GGD90_003420</name>
</gene>
<dbReference type="Gene3D" id="3.40.50.10610">
    <property type="entry name" value="ABC-type transport auxiliary lipoprotein component"/>
    <property type="match status" value="1"/>
</dbReference>
<dbReference type="RefSeq" id="WP_153117868.1">
    <property type="nucleotide sequence ID" value="NZ_JACIGE010000016.1"/>
</dbReference>
<evidence type="ECO:0000313" key="3">
    <source>
        <dbReference type="EMBL" id="MBB4249018.1"/>
    </source>
</evidence>
<keyword evidence="4" id="KW-1185">Reference proteome</keyword>
<dbReference type="EMBL" id="JACIGE010000016">
    <property type="protein sequence ID" value="MBB4249018.1"/>
    <property type="molecule type" value="Genomic_DNA"/>
</dbReference>
<evidence type="ECO:0000259" key="2">
    <source>
        <dbReference type="Pfam" id="PF03886"/>
    </source>
</evidence>
<dbReference type="Proteomes" id="UP000587070">
    <property type="component" value="Unassembled WGS sequence"/>
</dbReference>
<feature type="domain" description="ABC-type transport auxiliary lipoprotein component" evidence="2">
    <location>
        <begin position="37"/>
        <end position="190"/>
    </location>
</feature>
<dbReference type="PROSITE" id="PS51257">
    <property type="entry name" value="PROKAR_LIPOPROTEIN"/>
    <property type="match status" value="1"/>
</dbReference>
<dbReference type="SUPFAM" id="SSF159594">
    <property type="entry name" value="XCC0632-like"/>
    <property type="match status" value="1"/>
</dbReference>
<protein>
    <submittedName>
        <fullName evidence="3">ABC-type uncharacterized transport system auxiliary subunit</fullName>
    </submittedName>
</protein>
<comment type="caution">
    <text evidence="3">The sequence shown here is derived from an EMBL/GenBank/DDBJ whole genome shotgun (WGS) entry which is preliminary data.</text>
</comment>
<evidence type="ECO:0000256" key="1">
    <source>
        <dbReference type="SAM" id="SignalP"/>
    </source>
</evidence>
<organism evidence="3 4">
    <name type="scientific">Rhodocyclus tenuis</name>
    <name type="common">Rhodospirillum tenue</name>
    <dbReference type="NCBI Taxonomy" id="1066"/>
    <lineage>
        <taxon>Bacteria</taxon>
        <taxon>Pseudomonadati</taxon>
        <taxon>Pseudomonadota</taxon>
        <taxon>Betaproteobacteria</taxon>
        <taxon>Rhodocyclales</taxon>
        <taxon>Rhodocyclaceae</taxon>
        <taxon>Rhodocyclus</taxon>
    </lineage>
</organism>
<proteinExistence type="predicted"/>
<dbReference type="InterPro" id="IPR005586">
    <property type="entry name" value="ABC_trans_aux"/>
</dbReference>
<dbReference type="Pfam" id="PF03886">
    <property type="entry name" value="ABC_trans_aux"/>
    <property type="match status" value="1"/>
</dbReference>
<dbReference type="OrthoDB" id="5568302at2"/>